<gene>
    <name evidence="2" type="ORF">ACFQGP_04430</name>
</gene>
<dbReference type="EMBL" id="JBHSSL010000025">
    <property type="protein sequence ID" value="MFC6169825.1"/>
    <property type="molecule type" value="Genomic_DNA"/>
</dbReference>
<dbReference type="SMART" id="SM00052">
    <property type="entry name" value="EAL"/>
    <property type="match status" value="1"/>
</dbReference>
<feature type="domain" description="EAL" evidence="1">
    <location>
        <begin position="1"/>
        <end position="235"/>
    </location>
</feature>
<dbReference type="Pfam" id="PF00563">
    <property type="entry name" value="EAL"/>
    <property type="match status" value="1"/>
</dbReference>
<sequence length="235" mass="26822">MMRRDQENPVVDAGERQLKRYRLFRQGCYDRRRNVIDAYELLLREQVAQKWQLSLDFSVLTPEVFAQTVAEAIAHLPGKTKAMINLDHDQFVNRQMLQALVAVQQGAPQHQLIIELTERDAGLSILDTTLIDAAEFVTGQGLKLSLDDVGSGENQFEFLQPLLPFAVELKFALQNFNATAQDSYQQLVFWHQLALSEAKDFVLEGIESAADLALADRLAVNLLQGYYYERPQKFY</sequence>
<accession>A0ABW1RAA0</accession>
<dbReference type="PANTHER" id="PTHR33121">
    <property type="entry name" value="CYCLIC DI-GMP PHOSPHODIESTERASE PDEF"/>
    <property type="match status" value="1"/>
</dbReference>
<dbReference type="InterPro" id="IPR001633">
    <property type="entry name" value="EAL_dom"/>
</dbReference>
<dbReference type="SUPFAM" id="SSF141868">
    <property type="entry name" value="EAL domain-like"/>
    <property type="match status" value="1"/>
</dbReference>
<dbReference type="Gene3D" id="3.20.20.450">
    <property type="entry name" value="EAL domain"/>
    <property type="match status" value="1"/>
</dbReference>
<evidence type="ECO:0000313" key="2">
    <source>
        <dbReference type="EMBL" id="MFC6169825.1"/>
    </source>
</evidence>
<dbReference type="Proteomes" id="UP001596289">
    <property type="component" value="Unassembled WGS sequence"/>
</dbReference>
<dbReference type="InterPro" id="IPR035919">
    <property type="entry name" value="EAL_sf"/>
</dbReference>
<dbReference type="PANTHER" id="PTHR33121:SF70">
    <property type="entry name" value="SIGNALING PROTEIN YKOW"/>
    <property type="match status" value="1"/>
</dbReference>
<dbReference type="PROSITE" id="PS50883">
    <property type="entry name" value="EAL"/>
    <property type="match status" value="1"/>
</dbReference>
<keyword evidence="3" id="KW-1185">Reference proteome</keyword>
<proteinExistence type="predicted"/>
<comment type="caution">
    <text evidence="2">The sequence shown here is derived from an EMBL/GenBank/DDBJ whole genome shotgun (WGS) entry which is preliminary data.</text>
</comment>
<dbReference type="RefSeq" id="WP_125551080.1">
    <property type="nucleotide sequence ID" value="NZ_JBHSSL010000025.1"/>
</dbReference>
<organism evidence="2 3">
    <name type="scientific">Loigolactobacillus jiayinensis</name>
    <dbReference type="NCBI Taxonomy" id="2486016"/>
    <lineage>
        <taxon>Bacteria</taxon>
        <taxon>Bacillati</taxon>
        <taxon>Bacillota</taxon>
        <taxon>Bacilli</taxon>
        <taxon>Lactobacillales</taxon>
        <taxon>Lactobacillaceae</taxon>
        <taxon>Loigolactobacillus</taxon>
    </lineage>
</organism>
<protein>
    <submittedName>
        <fullName evidence="2">EAL domain-containing protein</fullName>
    </submittedName>
</protein>
<name>A0ABW1RAA0_9LACO</name>
<evidence type="ECO:0000313" key="3">
    <source>
        <dbReference type="Proteomes" id="UP001596289"/>
    </source>
</evidence>
<reference evidence="3" key="1">
    <citation type="journal article" date="2019" name="Int. J. Syst. Evol. Microbiol.">
        <title>The Global Catalogue of Microorganisms (GCM) 10K type strain sequencing project: providing services to taxonomists for standard genome sequencing and annotation.</title>
        <authorList>
            <consortium name="The Broad Institute Genomics Platform"/>
            <consortium name="The Broad Institute Genome Sequencing Center for Infectious Disease"/>
            <person name="Wu L."/>
            <person name="Ma J."/>
        </authorList>
    </citation>
    <scope>NUCLEOTIDE SEQUENCE [LARGE SCALE GENOMIC DNA]</scope>
    <source>
        <strain evidence="3">CCM 8904</strain>
    </source>
</reference>
<evidence type="ECO:0000259" key="1">
    <source>
        <dbReference type="PROSITE" id="PS50883"/>
    </source>
</evidence>
<dbReference type="InterPro" id="IPR050706">
    <property type="entry name" value="Cyclic-di-GMP_PDE-like"/>
</dbReference>